<dbReference type="EMBL" id="RBZM01000002">
    <property type="protein sequence ID" value="RKP57287.1"/>
    <property type="molecule type" value="Genomic_DNA"/>
</dbReference>
<protein>
    <submittedName>
        <fullName evidence="1">Uncharacterized protein</fullName>
    </submittedName>
</protein>
<evidence type="ECO:0000313" key="2">
    <source>
        <dbReference type="Proteomes" id="UP000282076"/>
    </source>
</evidence>
<organism evidence="1 2">
    <name type="scientific">Cohnella endophytica</name>
    <dbReference type="NCBI Taxonomy" id="2419778"/>
    <lineage>
        <taxon>Bacteria</taxon>
        <taxon>Bacillati</taxon>
        <taxon>Bacillota</taxon>
        <taxon>Bacilli</taxon>
        <taxon>Bacillales</taxon>
        <taxon>Paenibacillaceae</taxon>
        <taxon>Cohnella</taxon>
    </lineage>
</organism>
<dbReference type="Proteomes" id="UP000282076">
    <property type="component" value="Unassembled WGS sequence"/>
</dbReference>
<dbReference type="AlphaFoldDB" id="A0A494Y3H7"/>
<gene>
    <name evidence="1" type="ORF">D7Z26_04725</name>
</gene>
<reference evidence="1 2" key="1">
    <citation type="submission" date="2018-10" db="EMBL/GenBank/DDBJ databases">
        <title>Cohnella sp. M2MS4P-1, whole genome shotgun sequence.</title>
        <authorList>
            <person name="Tuo L."/>
        </authorList>
    </citation>
    <scope>NUCLEOTIDE SEQUENCE [LARGE SCALE GENOMIC DNA]</scope>
    <source>
        <strain evidence="1 2">M2MS4P-1</strain>
    </source>
</reference>
<name>A0A494Y3H7_9BACL</name>
<proteinExistence type="predicted"/>
<evidence type="ECO:0000313" key="1">
    <source>
        <dbReference type="EMBL" id="RKP57287.1"/>
    </source>
</evidence>
<dbReference type="RefSeq" id="WP_120974902.1">
    <property type="nucleotide sequence ID" value="NZ_RBZM01000002.1"/>
</dbReference>
<keyword evidence="2" id="KW-1185">Reference proteome</keyword>
<sequence length="160" mass="17280">MEFASKRWFAILIFSALTLCIAGCGDLNELWEGNPSSASGAPPSDQAVIALRTEADLPAEVPRDIRILEGAKALSAIKTGDGVTKGNGYYQLSYRVSASLQDAAARYRQILKDDKFDFVDEPVAESVSISGSTPAWMFYLTISKSSEVKGETAITISYTK</sequence>
<comment type="caution">
    <text evidence="1">The sequence shown here is derived from an EMBL/GenBank/DDBJ whole genome shotgun (WGS) entry which is preliminary data.</text>
</comment>
<accession>A0A494Y3H7</accession>